<organism evidence="2 3">
    <name type="scientific">Austropuccinia psidii MF-1</name>
    <dbReference type="NCBI Taxonomy" id="1389203"/>
    <lineage>
        <taxon>Eukaryota</taxon>
        <taxon>Fungi</taxon>
        <taxon>Dikarya</taxon>
        <taxon>Basidiomycota</taxon>
        <taxon>Pucciniomycotina</taxon>
        <taxon>Pucciniomycetes</taxon>
        <taxon>Pucciniales</taxon>
        <taxon>Sphaerophragmiaceae</taxon>
        <taxon>Austropuccinia</taxon>
    </lineage>
</organism>
<evidence type="ECO:0000313" key="3">
    <source>
        <dbReference type="Proteomes" id="UP000765509"/>
    </source>
</evidence>
<evidence type="ECO:0000313" key="2">
    <source>
        <dbReference type="EMBL" id="MBW0462156.1"/>
    </source>
</evidence>
<sequence length="138" mass="15452">MAQPHQFTIIAWEKLIAASISATMDEFCIPKPPMTAPTPTSKVNAYFDMLKYFEGLKQPSIPPMELMSTIPPNPKPSASNIDTEQNLGANSDQQLKLFQDLILDVMISYIIVKAQSNIEELSPPNQTEQHEHPKNTKN</sequence>
<accession>A0A9Q3BBY2</accession>
<proteinExistence type="predicted"/>
<feature type="region of interest" description="Disordered" evidence="1">
    <location>
        <begin position="63"/>
        <end position="85"/>
    </location>
</feature>
<gene>
    <name evidence="2" type="ORF">O181_001871</name>
</gene>
<reference evidence="2" key="1">
    <citation type="submission" date="2021-03" db="EMBL/GenBank/DDBJ databases">
        <title>Draft genome sequence of rust myrtle Austropuccinia psidii MF-1, a brazilian biotype.</title>
        <authorList>
            <person name="Quecine M.C."/>
            <person name="Pachon D.M.R."/>
            <person name="Bonatelli M.L."/>
            <person name="Correr F.H."/>
            <person name="Franceschini L.M."/>
            <person name="Leite T.F."/>
            <person name="Margarido G.R.A."/>
            <person name="Almeida C.A."/>
            <person name="Ferrarezi J.A."/>
            <person name="Labate C.A."/>
        </authorList>
    </citation>
    <scope>NUCLEOTIDE SEQUENCE</scope>
    <source>
        <strain evidence="2">MF-1</strain>
    </source>
</reference>
<dbReference type="Proteomes" id="UP000765509">
    <property type="component" value="Unassembled WGS sequence"/>
</dbReference>
<dbReference type="EMBL" id="AVOT02000293">
    <property type="protein sequence ID" value="MBW0462156.1"/>
    <property type="molecule type" value="Genomic_DNA"/>
</dbReference>
<comment type="caution">
    <text evidence="2">The sequence shown here is derived from an EMBL/GenBank/DDBJ whole genome shotgun (WGS) entry which is preliminary data.</text>
</comment>
<keyword evidence="3" id="KW-1185">Reference proteome</keyword>
<dbReference type="AlphaFoldDB" id="A0A9Q3BBY2"/>
<evidence type="ECO:0000256" key="1">
    <source>
        <dbReference type="SAM" id="MobiDB-lite"/>
    </source>
</evidence>
<protein>
    <submittedName>
        <fullName evidence="2">Uncharacterized protein</fullName>
    </submittedName>
</protein>
<name>A0A9Q3BBY2_9BASI</name>
<dbReference type="OrthoDB" id="2518989at2759"/>
<feature type="compositionally biased region" description="Polar residues" evidence="1">
    <location>
        <begin position="76"/>
        <end position="85"/>
    </location>
</feature>